<gene>
    <name evidence="3" type="ORF">EYS42_11350</name>
</gene>
<dbReference type="RefSeq" id="WP_130968272.1">
    <property type="nucleotide sequence ID" value="NZ_SIXI01000004.1"/>
</dbReference>
<evidence type="ECO:0000256" key="1">
    <source>
        <dbReference type="SAM" id="SignalP"/>
    </source>
</evidence>
<dbReference type="SMART" id="SM00867">
    <property type="entry name" value="YceI"/>
    <property type="match status" value="1"/>
</dbReference>
<evidence type="ECO:0000259" key="2">
    <source>
        <dbReference type="SMART" id="SM00867"/>
    </source>
</evidence>
<reference evidence="3 4" key="1">
    <citation type="submission" date="2019-02" db="EMBL/GenBank/DDBJ databases">
        <title>Aquabacterium sp. strain KMB7.</title>
        <authorList>
            <person name="Chen W.-M."/>
        </authorList>
    </citation>
    <scope>NUCLEOTIDE SEQUENCE [LARGE SCALE GENOMIC DNA]</scope>
    <source>
        <strain evidence="3 4">KMB7</strain>
    </source>
</reference>
<dbReference type="PANTHER" id="PTHR34406:SF2">
    <property type="entry name" value="PERIPLASMIC PROTEIN"/>
    <property type="match status" value="1"/>
</dbReference>
<name>A0A4V2JFK4_9BURK</name>
<sequence length="197" mass="21237">MLHRFVPRALCAAMLALGAVQASAAPVTYTLAPTHTFPSFEADHMGGVSVWRGKFNKSSGQVVLDKAAQTGSVEVTIDMNSIDYGLDIMNDKARSAELFDTAKYPTAVFKGQLAQWVDGKPTTVPGILTMRGVTRPITLKLQSFKCIAHPMLKGAELCGADALATLQRDEFGMDAGKDWGFDMGVTLRIQVEGVSQR</sequence>
<dbReference type="EMBL" id="SIXI01000004">
    <property type="protein sequence ID" value="TBO30280.1"/>
    <property type="molecule type" value="Genomic_DNA"/>
</dbReference>
<proteinExistence type="predicted"/>
<evidence type="ECO:0000313" key="4">
    <source>
        <dbReference type="Proteomes" id="UP000292120"/>
    </source>
</evidence>
<dbReference type="SUPFAM" id="SSF101874">
    <property type="entry name" value="YceI-like"/>
    <property type="match status" value="1"/>
</dbReference>
<accession>A0A4V2JFK4</accession>
<keyword evidence="1" id="KW-0732">Signal</keyword>
<dbReference type="Pfam" id="PF04264">
    <property type="entry name" value="YceI"/>
    <property type="match status" value="1"/>
</dbReference>
<dbReference type="OrthoDB" id="9811006at2"/>
<keyword evidence="4" id="KW-1185">Reference proteome</keyword>
<dbReference type="InterPro" id="IPR007372">
    <property type="entry name" value="Lipid/polyisoprenoid-bd_YceI"/>
</dbReference>
<organism evidence="3 4">
    <name type="scientific">Aquabacterium lacunae</name>
    <dbReference type="NCBI Taxonomy" id="2528630"/>
    <lineage>
        <taxon>Bacteria</taxon>
        <taxon>Pseudomonadati</taxon>
        <taxon>Pseudomonadota</taxon>
        <taxon>Betaproteobacteria</taxon>
        <taxon>Burkholderiales</taxon>
        <taxon>Aquabacterium</taxon>
    </lineage>
</organism>
<dbReference type="AlphaFoldDB" id="A0A4V2JFK4"/>
<dbReference type="InterPro" id="IPR036761">
    <property type="entry name" value="TTHA0802/YceI-like_sf"/>
</dbReference>
<feature type="chain" id="PRO_5020700593" evidence="1">
    <location>
        <begin position="25"/>
        <end position="197"/>
    </location>
</feature>
<dbReference type="PANTHER" id="PTHR34406">
    <property type="entry name" value="PROTEIN YCEI"/>
    <property type="match status" value="1"/>
</dbReference>
<comment type="caution">
    <text evidence="3">The sequence shown here is derived from an EMBL/GenBank/DDBJ whole genome shotgun (WGS) entry which is preliminary data.</text>
</comment>
<feature type="domain" description="Lipid/polyisoprenoid-binding YceI-like" evidence="2">
    <location>
        <begin position="28"/>
        <end position="194"/>
    </location>
</feature>
<dbReference type="Gene3D" id="2.40.128.110">
    <property type="entry name" value="Lipid/polyisoprenoid-binding, YceI-like"/>
    <property type="match status" value="1"/>
</dbReference>
<dbReference type="Proteomes" id="UP000292120">
    <property type="component" value="Unassembled WGS sequence"/>
</dbReference>
<protein>
    <submittedName>
        <fullName evidence="3">Polyisoprenoid-binding protein</fullName>
    </submittedName>
</protein>
<feature type="signal peptide" evidence="1">
    <location>
        <begin position="1"/>
        <end position="24"/>
    </location>
</feature>
<evidence type="ECO:0000313" key="3">
    <source>
        <dbReference type="EMBL" id="TBO30280.1"/>
    </source>
</evidence>